<dbReference type="GO" id="GO:0030288">
    <property type="term" value="C:outer membrane-bounded periplasmic space"/>
    <property type="evidence" value="ECO:0007669"/>
    <property type="project" value="InterPro"/>
</dbReference>
<dbReference type="RefSeq" id="WP_279573088.1">
    <property type="nucleotide sequence ID" value="NZ_LWID01000001.1"/>
</dbReference>
<dbReference type="Proteomes" id="UP001155500">
    <property type="component" value="Unassembled WGS sequence"/>
</dbReference>
<reference evidence="3" key="1">
    <citation type="submission" date="2016-03" db="EMBL/GenBank/DDBJ databases">
        <title>Co-evolution between Pasteurellaceae and their hosts.</title>
        <authorList>
            <person name="Hansen M.J."/>
            <person name="Bojesen A.M."/>
            <person name="Planet P."/>
        </authorList>
    </citation>
    <scope>NUCLEOTIDE SEQUENCE</scope>
    <source>
        <strain evidence="3">146/S8/89</strain>
    </source>
</reference>
<dbReference type="CDD" id="cd13671">
    <property type="entry name" value="PBP2_TRAP_SBP_like_3"/>
    <property type="match status" value="1"/>
</dbReference>
<dbReference type="Pfam" id="PF03480">
    <property type="entry name" value="DctP"/>
    <property type="match status" value="1"/>
</dbReference>
<dbReference type="NCBIfam" id="NF037995">
    <property type="entry name" value="TRAP_S1"/>
    <property type="match status" value="1"/>
</dbReference>
<dbReference type="GO" id="GO:0030246">
    <property type="term" value="F:carbohydrate binding"/>
    <property type="evidence" value="ECO:0007669"/>
    <property type="project" value="TreeGrafter"/>
</dbReference>
<evidence type="ECO:0000256" key="1">
    <source>
        <dbReference type="ARBA" id="ARBA00022729"/>
    </source>
</evidence>
<dbReference type="AlphaFoldDB" id="A0A9X4PE42"/>
<dbReference type="InterPro" id="IPR018389">
    <property type="entry name" value="DctP_fam"/>
</dbReference>
<dbReference type="PANTHER" id="PTHR33376">
    <property type="match status" value="1"/>
</dbReference>
<dbReference type="EMBL" id="LWID01000001">
    <property type="protein sequence ID" value="MDG6895716.1"/>
    <property type="molecule type" value="Genomic_DNA"/>
</dbReference>
<evidence type="ECO:0000313" key="3">
    <source>
        <dbReference type="EMBL" id="MDG6895716.1"/>
    </source>
</evidence>
<dbReference type="NCBIfam" id="TIGR00787">
    <property type="entry name" value="dctP"/>
    <property type="match status" value="1"/>
</dbReference>
<dbReference type="InterPro" id="IPR004682">
    <property type="entry name" value="TRAP_DctP"/>
</dbReference>
<evidence type="ECO:0000256" key="2">
    <source>
        <dbReference type="SAM" id="SignalP"/>
    </source>
</evidence>
<dbReference type="GO" id="GO:0055085">
    <property type="term" value="P:transmembrane transport"/>
    <property type="evidence" value="ECO:0007669"/>
    <property type="project" value="InterPro"/>
</dbReference>
<keyword evidence="1 2" id="KW-0732">Signal</keyword>
<sequence length="328" mass="36669">MRTLSFSRLAKSLLLVAGLGVSFVSQAATEIKVAFNQSDKHPQYQALTALSEKLEQQTEGRYKLNIYPNELLGAQRAALELVQNGAIQMAIVANPLVENYNKDFIVIGLPYIYDSLEHQQKVFTSGILDDLFAATGRYGFDVLGAYTAGSRSIYTKGSAVNNLEEMKGKKIRVIQSETMRKMLSCMGGIGVPMNQGEVYTAIQQGVLDGAENNEITYADLKQYEVAPYFSRTKHLMVPDLIVTSSYFIASMPKQDQEVLKRLVKESIDHQFDLWRTQVQQAEELAKANNATFVEVDITPFQQSCSKLQQDLITSPVQKALYEKVIELQ</sequence>
<dbReference type="PANTHER" id="PTHR33376:SF2">
    <property type="entry name" value="DICARBOXYLATE-BINDING PERIPLASMIC PROTEIN"/>
    <property type="match status" value="1"/>
</dbReference>
<accession>A0A9X4PE42</accession>
<evidence type="ECO:0000313" key="4">
    <source>
        <dbReference type="Proteomes" id="UP001155500"/>
    </source>
</evidence>
<organism evidence="3 4">
    <name type="scientific">Volucribacter amazonae</name>
    <dbReference type="NCBI Taxonomy" id="256731"/>
    <lineage>
        <taxon>Bacteria</taxon>
        <taxon>Pseudomonadati</taxon>
        <taxon>Pseudomonadota</taxon>
        <taxon>Gammaproteobacteria</taxon>
        <taxon>Pasteurellales</taxon>
        <taxon>Pasteurellaceae</taxon>
        <taxon>Volucribacter</taxon>
    </lineage>
</organism>
<name>A0A9X4PE42_9PAST</name>
<proteinExistence type="predicted"/>
<comment type="caution">
    <text evidence="3">The sequence shown here is derived from an EMBL/GenBank/DDBJ whole genome shotgun (WGS) entry which is preliminary data.</text>
</comment>
<gene>
    <name evidence="3" type="ORF">A6A20_08785</name>
</gene>
<dbReference type="SUPFAM" id="SSF53850">
    <property type="entry name" value="Periplasmic binding protein-like II"/>
    <property type="match status" value="1"/>
</dbReference>
<feature type="chain" id="PRO_5040997653" evidence="2">
    <location>
        <begin position="28"/>
        <end position="328"/>
    </location>
</feature>
<feature type="signal peptide" evidence="2">
    <location>
        <begin position="1"/>
        <end position="27"/>
    </location>
</feature>
<dbReference type="Gene3D" id="3.40.190.170">
    <property type="entry name" value="Bacterial extracellular solute-binding protein, family 7"/>
    <property type="match status" value="1"/>
</dbReference>
<protein>
    <submittedName>
        <fullName evidence="3">C4-dicarboxylate ABC transporter</fullName>
    </submittedName>
</protein>
<keyword evidence="4" id="KW-1185">Reference proteome</keyword>
<dbReference type="InterPro" id="IPR038404">
    <property type="entry name" value="TRAP_DctP_sf"/>
</dbReference>